<feature type="region of interest" description="Disordered" evidence="1">
    <location>
        <begin position="775"/>
        <end position="815"/>
    </location>
</feature>
<feature type="region of interest" description="Disordered" evidence="1">
    <location>
        <begin position="275"/>
        <end position="324"/>
    </location>
</feature>
<dbReference type="SUPFAM" id="SSF54862">
    <property type="entry name" value="4Fe-4S ferredoxins"/>
    <property type="match status" value="1"/>
</dbReference>
<protein>
    <submittedName>
        <fullName evidence="3">Tetrathionate reductase subunit B</fullName>
    </submittedName>
</protein>
<dbReference type="PANTHER" id="PTHR42783:SF3">
    <property type="entry name" value="GLUTAMATE SYNTHASE [NADPH] SMALL CHAIN-RELATED"/>
    <property type="match status" value="1"/>
</dbReference>
<feature type="compositionally biased region" description="Basic and acidic residues" evidence="1">
    <location>
        <begin position="775"/>
        <end position="814"/>
    </location>
</feature>
<evidence type="ECO:0000313" key="4">
    <source>
        <dbReference type="Proteomes" id="UP000317093"/>
    </source>
</evidence>
<dbReference type="CDD" id="cd10551">
    <property type="entry name" value="PsrB"/>
    <property type="match status" value="1"/>
</dbReference>
<dbReference type="KEGG" id="knv:Pan216_17240"/>
<dbReference type="PROSITE" id="PS51379">
    <property type="entry name" value="4FE4S_FER_2"/>
    <property type="match status" value="2"/>
</dbReference>
<dbReference type="Gene3D" id="2.40.40.20">
    <property type="match status" value="1"/>
</dbReference>
<feature type="region of interest" description="Disordered" evidence="1">
    <location>
        <begin position="1070"/>
        <end position="1093"/>
    </location>
</feature>
<feature type="domain" description="4Fe-4S ferredoxin-type" evidence="2">
    <location>
        <begin position="886"/>
        <end position="917"/>
    </location>
</feature>
<evidence type="ECO:0000259" key="2">
    <source>
        <dbReference type="PROSITE" id="PS51379"/>
    </source>
</evidence>
<feature type="compositionally biased region" description="Basic and acidic residues" evidence="1">
    <location>
        <begin position="1078"/>
        <end position="1093"/>
    </location>
</feature>
<dbReference type="InterPro" id="IPR017896">
    <property type="entry name" value="4Fe4S_Fe-S-bd"/>
</dbReference>
<dbReference type="SUPFAM" id="SSF50692">
    <property type="entry name" value="ADC-like"/>
    <property type="match status" value="1"/>
</dbReference>
<evidence type="ECO:0000256" key="1">
    <source>
        <dbReference type="SAM" id="MobiDB-lite"/>
    </source>
</evidence>
<evidence type="ECO:0000313" key="3">
    <source>
        <dbReference type="EMBL" id="QDU60871.1"/>
    </source>
</evidence>
<dbReference type="InterPro" id="IPR009010">
    <property type="entry name" value="Asp_de-COase-like_dom_sf"/>
</dbReference>
<proteinExistence type="predicted"/>
<organism evidence="3 4">
    <name type="scientific">Kolteria novifilia</name>
    <dbReference type="NCBI Taxonomy" id="2527975"/>
    <lineage>
        <taxon>Bacteria</taxon>
        <taxon>Pseudomonadati</taxon>
        <taxon>Planctomycetota</taxon>
        <taxon>Planctomycetia</taxon>
        <taxon>Kolteriales</taxon>
        <taxon>Kolteriaceae</taxon>
        <taxon>Kolteria</taxon>
    </lineage>
</organism>
<dbReference type="NCBIfam" id="TIGR04519">
    <property type="entry name" value="MoCo_extend_TAT"/>
    <property type="match status" value="1"/>
</dbReference>
<sequence>MTHDSRLPVIDLPTEATATTGRDYWRSLDDLAETPEFQEFLRREFPTQAVEVERGAVPRRRFVQLMAASFGLAGMATGCRRPEIEILPYAKMPETVVPGLPTFYASSIPGTFVQAPVLVESHQGRPTKIEGNPKHPASLGATDAFTQAAVLDLYDPDRSRDVLRDGAVSSWQEFDDFLAKRSAKLLENQGEGLRILSDRRRSPSLDLVRQRLLEKAPKARWHRYETLEDEDALEASEVLFGKPLRPRHDLAAADVILALDVDFLGVDSEAVTNVRQFTSRRRPENTTETDDQHHDAGTDDQHHDAGTDDQHHDAGTDDQHHDAKSMNRLYVVENTFTATGSMADHRLRLPAGQIIHYVMALANELDAWDIVGIDRLWGREQVEAKPLPTDWVKEVAADLRAHEGHSLVITGRRQPASVHALVNLLNLALGNVGKTVTFIDAPKADEGSLAELVGDIKSKKVDTLVMLGGNPAYDAPVDLDFKEALSLVPNSIRLGVSVNETSAGCSWHLPEAHWLEAWGDSESPDGTYAPVQPLIAPLFDGRTPLEIVARLAGDKRSLSYDLVREAFKARTGEGGDKAFRRFLHEGVWEGTAAKPITPRLSSNAAVMVTTLLRSDRRRLSGGYELSFHGDSSVLDGRFANNGWLQEAPDPMTKLTWDNAALVSPQTARELGVRTGDVVELTLDGRVTEAPVFLLPGQADGSVSVALGYGRRRAGRVGDGVGFDAYPLRTSTEPYFAGGLEIKRTGKRYAFATTQDHGSMEGRDLVRETIVGAESDHDSHEMEHHDDHAGEEKAAVDHRHDHEHAQGHGSGHEAADPLNIVTPPALDGDHQWGMVVNLSACVGCNACVIACQSENNVPIVGKEQIAVGREMHWLRIDRYFKGEPDEPEVVHQPVACMHCENAPCEIVCPVNATVHSPEGLNLQVYNRCIGTRYCGNNCPYKVRRFNWFDFNERPLNELYLGPLGDSGMPETEKMGKNPDVTVRMRGVMEKCTYCVQRIEKAKSGAKLSGQPLKDGMVTPACGQACAADAIVFGDLSDPESRISKLREDPSHYGLLEEINTRPRTTYLARARNPNTALLRSERGEGSEEKGEGEK</sequence>
<dbReference type="EMBL" id="CP036279">
    <property type="protein sequence ID" value="QDU60871.1"/>
    <property type="molecule type" value="Genomic_DNA"/>
</dbReference>
<feature type="compositionally biased region" description="Basic and acidic residues" evidence="1">
    <location>
        <begin position="281"/>
        <end position="324"/>
    </location>
</feature>
<name>A0A518B1L1_9BACT</name>
<dbReference type="InterPro" id="IPR030948">
    <property type="entry name" value="TAT_var_transloc_signal_dom"/>
</dbReference>
<accession>A0A518B1L1</accession>
<keyword evidence="4" id="KW-1185">Reference proteome</keyword>
<dbReference type="Pfam" id="PF12838">
    <property type="entry name" value="Fer4_7"/>
    <property type="match status" value="1"/>
</dbReference>
<dbReference type="Gene3D" id="3.30.70.20">
    <property type="match status" value="2"/>
</dbReference>
<dbReference type="OrthoDB" id="9779457at2"/>
<feature type="domain" description="4Fe-4S ferredoxin-type" evidence="2">
    <location>
        <begin position="831"/>
        <end position="861"/>
    </location>
</feature>
<dbReference type="Proteomes" id="UP000317093">
    <property type="component" value="Chromosome"/>
</dbReference>
<dbReference type="AlphaFoldDB" id="A0A518B1L1"/>
<dbReference type="CDD" id="cd02784">
    <property type="entry name" value="MopB_CT_PHLH"/>
    <property type="match status" value="1"/>
</dbReference>
<dbReference type="PANTHER" id="PTHR42783">
    <property type="entry name" value="GLUTAMATE SYNTHASE [NADPH] SMALL CHAIN"/>
    <property type="match status" value="1"/>
</dbReference>
<reference evidence="3 4" key="1">
    <citation type="submission" date="2019-02" db="EMBL/GenBank/DDBJ databases">
        <title>Deep-cultivation of Planctomycetes and their phenomic and genomic characterization uncovers novel biology.</title>
        <authorList>
            <person name="Wiegand S."/>
            <person name="Jogler M."/>
            <person name="Boedeker C."/>
            <person name="Pinto D."/>
            <person name="Vollmers J."/>
            <person name="Rivas-Marin E."/>
            <person name="Kohn T."/>
            <person name="Peeters S.H."/>
            <person name="Heuer A."/>
            <person name="Rast P."/>
            <person name="Oberbeckmann S."/>
            <person name="Bunk B."/>
            <person name="Jeske O."/>
            <person name="Meyerdierks A."/>
            <person name="Storesund J.E."/>
            <person name="Kallscheuer N."/>
            <person name="Luecker S."/>
            <person name="Lage O.M."/>
            <person name="Pohl T."/>
            <person name="Merkel B.J."/>
            <person name="Hornburger P."/>
            <person name="Mueller R.-W."/>
            <person name="Bruemmer F."/>
            <person name="Labrenz M."/>
            <person name="Spormann A.M."/>
            <person name="Op den Camp H."/>
            <person name="Overmann J."/>
            <person name="Amann R."/>
            <person name="Jetten M.S.M."/>
            <person name="Mascher T."/>
            <person name="Medema M.H."/>
            <person name="Devos D.P."/>
            <person name="Kaster A.-K."/>
            <person name="Ovreas L."/>
            <person name="Rohde M."/>
            <person name="Galperin M.Y."/>
            <person name="Jogler C."/>
        </authorList>
    </citation>
    <scope>NUCLEOTIDE SEQUENCE [LARGE SCALE GENOMIC DNA]</scope>
    <source>
        <strain evidence="3 4">Pan216</strain>
    </source>
</reference>
<dbReference type="Gene3D" id="3.40.50.740">
    <property type="match status" value="1"/>
</dbReference>
<dbReference type="RefSeq" id="WP_145257376.1">
    <property type="nucleotide sequence ID" value="NZ_CP036279.1"/>
</dbReference>
<dbReference type="SUPFAM" id="SSF53706">
    <property type="entry name" value="Formate dehydrogenase/DMSO reductase, domains 1-3"/>
    <property type="match status" value="1"/>
</dbReference>
<dbReference type="Gene3D" id="2.20.25.90">
    <property type="entry name" value="ADC-like domains"/>
    <property type="match status" value="1"/>
</dbReference>
<gene>
    <name evidence="3" type="primary">ttrB</name>
    <name evidence="3" type="ORF">Pan216_17240</name>
</gene>